<accession>A0A336N7V0</accession>
<proteinExistence type="predicted"/>
<protein>
    <submittedName>
        <fullName evidence="2">Uncharacterized protein</fullName>
    </submittedName>
</protein>
<reference evidence="2 3" key="1">
    <citation type="submission" date="2018-06" db="EMBL/GenBank/DDBJ databases">
        <authorList>
            <consortium name="Pathogen Informatics"/>
            <person name="Doyle S."/>
        </authorList>
    </citation>
    <scope>NUCLEOTIDE SEQUENCE [LARGE SCALE GENOMIC DNA]</scope>
    <source>
        <strain evidence="2 3">NCTC5908</strain>
    </source>
</reference>
<feature type="transmembrane region" description="Helical" evidence="1">
    <location>
        <begin position="21"/>
        <end position="42"/>
    </location>
</feature>
<evidence type="ECO:0000313" key="2">
    <source>
        <dbReference type="EMBL" id="SSZ30439.1"/>
    </source>
</evidence>
<name>A0A336N7V0_AGGAP</name>
<evidence type="ECO:0000313" key="3">
    <source>
        <dbReference type="Proteomes" id="UP000253728"/>
    </source>
</evidence>
<organism evidence="2 3">
    <name type="scientific">Aggregatibacter aphrophilus</name>
    <name type="common">Haemophilus aphrophilus</name>
    <dbReference type="NCBI Taxonomy" id="732"/>
    <lineage>
        <taxon>Bacteria</taxon>
        <taxon>Pseudomonadati</taxon>
        <taxon>Pseudomonadota</taxon>
        <taxon>Gammaproteobacteria</taxon>
        <taxon>Pasteurellales</taxon>
        <taxon>Pasteurellaceae</taxon>
        <taxon>Aggregatibacter</taxon>
    </lineage>
</organism>
<keyword evidence="1" id="KW-1133">Transmembrane helix</keyword>
<dbReference type="EMBL" id="UFSP01000004">
    <property type="protein sequence ID" value="SSZ30439.1"/>
    <property type="molecule type" value="Genomic_DNA"/>
</dbReference>
<evidence type="ECO:0000256" key="1">
    <source>
        <dbReference type="SAM" id="Phobius"/>
    </source>
</evidence>
<gene>
    <name evidence="2" type="ORF">NCTC5908_02269</name>
</gene>
<dbReference type="AlphaFoldDB" id="A0A336N7V0"/>
<dbReference type="Proteomes" id="UP000253728">
    <property type="component" value="Unassembled WGS sequence"/>
</dbReference>
<keyword evidence="1" id="KW-0472">Membrane</keyword>
<keyword evidence="1" id="KW-0812">Transmembrane</keyword>
<sequence>MRIPKFLLFNETNGTRWKTRAIVESTTLIIFFVNPIPLPYFFKEDGGLAY</sequence>